<dbReference type="Proteomes" id="UP000597338">
    <property type="component" value="Unassembled WGS sequence"/>
</dbReference>
<dbReference type="SUPFAM" id="SSF82866">
    <property type="entry name" value="Multidrug efflux transporter AcrB transmembrane domain"/>
    <property type="match status" value="2"/>
</dbReference>
<feature type="transmembrane region" description="Helical" evidence="12">
    <location>
        <begin position="1046"/>
        <end position="1063"/>
    </location>
</feature>
<protein>
    <recommendedName>
        <fullName evidence="15">Hydrophobic/amphiphilic exporter-1, HAE1 family</fullName>
    </recommendedName>
</protein>
<evidence type="ECO:0000256" key="6">
    <source>
        <dbReference type="ARBA" id="ARBA00022519"/>
    </source>
</evidence>
<comment type="similarity">
    <text evidence="2 10">Belongs to the outer membrane factor (OMF) (TC 1.B.17) family.</text>
</comment>
<feature type="transmembrane region" description="Helical" evidence="12">
    <location>
        <begin position="338"/>
        <end position="357"/>
    </location>
</feature>
<dbReference type="InterPro" id="IPR027463">
    <property type="entry name" value="AcrB_DN_DC_subdom"/>
</dbReference>
<evidence type="ECO:0000256" key="8">
    <source>
        <dbReference type="ARBA" id="ARBA00022989"/>
    </source>
</evidence>
<dbReference type="SUPFAM" id="SSF56954">
    <property type="entry name" value="Outer membrane efflux proteins (OEP)"/>
    <property type="match status" value="1"/>
</dbReference>
<keyword evidence="6" id="KW-0997">Cell inner membrane</keyword>
<dbReference type="Gene3D" id="3.30.2090.10">
    <property type="entry name" value="Multidrug efflux transporter AcrB TolC docking domain, DN and DC subdomains"/>
    <property type="match status" value="2"/>
</dbReference>
<feature type="transmembrane region" description="Helical" evidence="12">
    <location>
        <begin position="436"/>
        <end position="456"/>
    </location>
</feature>
<feature type="transmembrane region" description="Helical" evidence="12">
    <location>
        <begin position="928"/>
        <end position="953"/>
    </location>
</feature>
<feature type="transmembrane region" description="Helical" evidence="12">
    <location>
        <begin position="898"/>
        <end position="922"/>
    </location>
</feature>
<dbReference type="Gene3D" id="3.30.70.1320">
    <property type="entry name" value="Multidrug efflux transporter AcrB pore domain like"/>
    <property type="match status" value="1"/>
</dbReference>
<reference evidence="14" key="1">
    <citation type="journal article" date="2019" name="Int. J. Syst. Evol. Microbiol.">
        <title>The Global Catalogue of Microorganisms (GCM) 10K type strain sequencing project: providing services to taxonomists for standard genome sequencing and annotation.</title>
        <authorList>
            <consortium name="The Broad Institute Genomics Platform"/>
            <consortium name="The Broad Institute Genome Sequencing Center for Infectious Disease"/>
            <person name="Wu L."/>
            <person name="Ma J."/>
        </authorList>
    </citation>
    <scope>NUCLEOTIDE SEQUENCE [LARGE SCALE GENOMIC DNA]</scope>
    <source>
        <strain evidence="14">CGMCC 1.15342</strain>
    </source>
</reference>
<dbReference type="RefSeq" id="WP_188753203.1">
    <property type="nucleotide sequence ID" value="NZ_BMIK01000019.1"/>
</dbReference>
<dbReference type="SUPFAM" id="SSF82693">
    <property type="entry name" value="Multidrug efflux transporter AcrB pore domain, PN1, PN2, PC1 and PC2 subdomains"/>
    <property type="match status" value="4"/>
</dbReference>
<dbReference type="NCBIfam" id="TIGR01845">
    <property type="entry name" value="outer_NodT"/>
    <property type="match status" value="1"/>
</dbReference>
<dbReference type="EMBL" id="BMIK01000019">
    <property type="protein sequence ID" value="GGC43369.1"/>
    <property type="molecule type" value="Genomic_DNA"/>
</dbReference>
<evidence type="ECO:0000256" key="11">
    <source>
        <dbReference type="SAM" id="Coils"/>
    </source>
</evidence>
<accession>A0ABQ1MMV4</accession>
<comment type="similarity">
    <text evidence="3">Belongs to the resistance-nodulation-cell division (RND) (TC 2.A.6) family.</text>
</comment>
<dbReference type="NCBIfam" id="TIGR00915">
    <property type="entry name" value="2A0602"/>
    <property type="match status" value="1"/>
</dbReference>
<evidence type="ECO:0000256" key="2">
    <source>
        <dbReference type="ARBA" id="ARBA00007613"/>
    </source>
</evidence>
<evidence type="ECO:0000256" key="7">
    <source>
        <dbReference type="ARBA" id="ARBA00022692"/>
    </source>
</evidence>
<evidence type="ECO:0000313" key="14">
    <source>
        <dbReference type="Proteomes" id="UP000597338"/>
    </source>
</evidence>
<feature type="transmembrane region" description="Helical" evidence="12">
    <location>
        <begin position="974"/>
        <end position="992"/>
    </location>
</feature>
<feature type="transmembrane region" description="Helical" evidence="12">
    <location>
        <begin position="1012"/>
        <end position="1034"/>
    </location>
</feature>
<feature type="coiled-coil region" evidence="11">
    <location>
        <begin position="1431"/>
        <end position="1503"/>
    </location>
</feature>
<evidence type="ECO:0000256" key="3">
    <source>
        <dbReference type="ARBA" id="ARBA00010942"/>
    </source>
</evidence>
<keyword evidence="10" id="KW-0449">Lipoprotein</keyword>
<evidence type="ECO:0008006" key="15">
    <source>
        <dbReference type="Google" id="ProtNLM"/>
    </source>
</evidence>
<feature type="transmembrane region" description="Helical" evidence="12">
    <location>
        <begin position="542"/>
        <end position="559"/>
    </location>
</feature>
<dbReference type="Gene3D" id="3.30.70.1440">
    <property type="entry name" value="Multidrug efflux transporter AcrB pore domain"/>
    <property type="match status" value="1"/>
</dbReference>
<dbReference type="PRINTS" id="PR00702">
    <property type="entry name" value="ACRIFLAVINRP"/>
</dbReference>
<dbReference type="InterPro" id="IPR004764">
    <property type="entry name" value="MdtF-like"/>
</dbReference>
<keyword evidence="11" id="KW-0175">Coiled coil</keyword>
<comment type="caution">
    <text evidence="13">The sequence shown here is derived from an EMBL/GenBank/DDBJ whole genome shotgun (WGS) entry which is preliminary data.</text>
</comment>
<keyword evidence="4" id="KW-0813">Transport</keyword>
<dbReference type="SUPFAM" id="SSF82714">
    <property type="entry name" value="Multidrug efflux transporter AcrB TolC docking domain, DN and DC subdomains"/>
    <property type="match status" value="2"/>
</dbReference>
<evidence type="ECO:0000256" key="10">
    <source>
        <dbReference type="RuleBase" id="RU362097"/>
    </source>
</evidence>
<feature type="transmembrane region" description="Helical" evidence="12">
    <location>
        <begin position="364"/>
        <end position="384"/>
    </location>
</feature>
<dbReference type="Pfam" id="PF02321">
    <property type="entry name" value="OEP"/>
    <property type="match status" value="2"/>
</dbReference>
<comment type="subcellular location">
    <subcellularLocation>
        <location evidence="1">Cell inner membrane</location>
        <topology evidence="1">Multi-pass membrane protein</topology>
    </subcellularLocation>
    <subcellularLocation>
        <location evidence="10">Cell membrane</location>
        <topology evidence="10">Lipid-anchor</topology>
    </subcellularLocation>
</comment>
<organism evidence="13 14">
    <name type="scientific">Parapedobacter defluvii</name>
    <dbReference type="NCBI Taxonomy" id="2045106"/>
    <lineage>
        <taxon>Bacteria</taxon>
        <taxon>Pseudomonadati</taxon>
        <taxon>Bacteroidota</taxon>
        <taxon>Sphingobacteriia</taxon>
        <taxon>Sphingobacteriales</taxon>
        <taxon>Sphingobacteriaceae</taxon>
        <taxon>Parapedobacter</taxon>
    </lineage>
</organism>
<evidence type="ECO:0000256" key="9">
    <source>
        <dbReference type="ARBA" id="ARBA00023136"/>
    </source>
</evidence>
<keyword evidence="8 12" id="KW-1133">Transmembrane helix</keyword>
<sequence length="1520" mass="165662">MLQKFIERPVLSTVISILLIILGAISALTLPISQFPDIAPPTVVVTASYPGANAEAVARSVATPIEEAVNGVENMTYMTSNSSNDGSMTLTVFFKQGTDPDIAAVNVQNRVSKASNKIPQEVIQAGISTQKQQNSFLMFVALTSKDSQYDEAFIQNYLKINVIPQMQRIPGVAEVQPFGGREYAMRIWLKPDRLVAYNLSPQDVMRAITDQNVEASPGRLGQSSPEMFEYVLKYKGKLSQNEDYENIIITATNEGQLIHLKDVARVSFGSFSYAANSRLNGGATSGIALLQTAGSNANEILIEAKRQIDVLSETLPKGIEPVVMFNAKDFLDESISQVNHTLIEAFLLVFLVVFIFLQDFRSTLIPAIAVPVAIIGTFFFMQLFGFSINLLTLFALVLAIGIVVDDAIVVVEAVHSKMERTGLSPGDATRESMKEISGAIVSITLVMVAVFVPVTFMQGPAGVFYTQFAFTLAVAIGISALNALTLSPALCALFLKNPHAEGAESGSNGGFLKRFFKAFNVAFTAITNKYLKSLQLLMRRKWVVVSGLALVTAVTVLMIQRTPTGFIPTEDQGFVLYAVNTPPGSSLARTERAMKQIEEIVANEPFTLNHYQVDGLNFISNANAAPYGAGFIRTKPKDQRGPVKDYEAIAASLTQKVAAEVKGAQAVFFTFPTVSGFGNVDGFEFMLQDRGNGSLEKLDATAKEFIGALFKRKEIAFAFTTFAANNPQYELVVDEEKAKQLGVNVSDLLQTVQIYFGSSFVSDFNRFGKFYRVIAQADAPYRASASSLNEIYVKNTEGGMVAANTMVTLNRVYGPETVTRNNLYNAVTINGKPNVGYSTGDAIIAIEETAREVLPRNFAYEWTGMTREEKSAGSQLTLIFIMSLVFVFFLLAAQYESYILPLAVVITIPLGIFGVMLFINLMGIENNIYVQVAMIMLIGLLAKNAILIVEYALQRRKSGMGLIESALEASRLRLRPILMTSFAFIVGMIPLLRATGGSAQGNHSIGAGAVGGMLTGVALGIFVIPVLFVIFQYLQERVSAKREGKLAIQPAVLLLAVSAFAYACSTGRETTRPDGALPAFRTVATPSADAQADDSTSIAQLEWKQFFTDPALQEIVDSVLTRNYDMQVALNTITLNEAYLKQAKAAWLPTVQADLSANTSRPSENSLNGLSLGSFIRTNHIEDYTAALGVSWEVDVWGKIRQQKQASLAAYLQSTEAVKSLQTRLITASASAYYTLLMLHEQLGITRRNIALSDSTLRAIRLQYNAGQASILAVQQAEVQLEKTKAWIPKLEQALLMQENALSILMAAEPRDIKTGTPLHGFAVPEQFAIGVPAAMVSRRPDVKESEYVLDIANAQVGIAQANRYPALRITAAGGLNAFQASNWLVMPASLFGNLAGNVMQPVFNGRKLKTQFEAAKIQRENAVIRFRQTVLNAVGEVSDALAQLDKLKEQIEITQSQRDKLEKAIPNAQLLFTNGMASYLEVITAQQNALQSELELADLKRQQVEAYVLLYRSLGGGVD</sequence>
<evidence type="ECO:0000256" key="12">
    <source>
        <dbReference type="SAM" id="Phobius"/>
    </source>
</evidence>
<feature type="transmembrane region" description="Helical" evidence="12">
    <location>
        <begin position="468"/>
        <end position="495"/>
    </location>
</feature>
<keyword evidence="9 10" id="KW-0472">Membrane</keyword>
<keyword evidence="10" id="KW-1134">Transmembrane beta strand</keyword>
<dbReference type="InterPro" id="IPR003423">
    <property type="entry name" value="OMP_efflux"/>
</dbReference>
<gene>
    <name evidence="13" type="ORF">GCM10011386_39570</name>
</gene>
<evidence type="ECO:0000313" key="13">
    <source>
        <dbReference type="EMBL" id="GGC43369.1"/>
    </source>
</evidence>
<dbReference type="Gene3D" id="2.20.200.10">
    <property type="entry name" value="Outer membrane efflux proteins (OEP)"/>
    <property type="match status" value="1"/>
</dbReference>
<dbReference type="InterPro" id="IPR010131">
    <property type="entry name" value="MdtP/NodT-like"/>
</dbReference>
<evidence type="ECO:0000256" key="4">
    <source>
        <dbReference type="ARBA" id="ARBA00022448"/>
    </source>
</evidence>
<evidence type="ECO:0000256" key="5">
    <source>
        <dbReference type="ARBA" id="ARBA00022475"/>
    </source>
</evidence>
<keyword evidence="5" id="KW-1003">Cell membrane</keyword>
<evidence type="ECO:0000256" key="1">
    <source>
        <dbReference type="ARBA" id="ARBA00004429"/>
    </source>
</evidence>
<dbReference type="Gene3D" id="1.20.1600.10">
    <property type="entry name" value="Outer membrane efflux proteins (OEP)"/>
    <property type="match status" value="1"/>
</dbReference>
<dbReference type="InterPro" id="IPR001036">
    <property type="entry name" value="Acrflvin-R"/>
</dbReference>
<feature type="transmembrane region" description="Helical" evidence="12">
    <location>
        <begin position="872"/>
        <end position="891"/>
    </location>
</feature>
<keyword evidence="10" id="KW-0564">Palmitate</keyword>
<name>A0ABQ1MMV4_9SPHI</name>
<dbReference type="PANTHER" id="PTHR32063:SF9">
    <property type="entry name" value="SIMILAR TO MULTIDRUG RESISTANCE PROTEIN MEXB"/>
    <property type="match status" value="1"/>
</dbReference>
<dbReference type="Pfam" id="PF00873">
    <property type="entry name" value="ACR_tran"/>
    <property type="match status" value="1"/>
</dbReference>
<dbReference type="Gene3D" id="3.30.70.1430">
    <property type="entry name" value="Multidrug efflux transporter AcrB pore domain"/>
    <property type="match status" value="2"/>
</dbReference>
<dbReference type="PANTHER" id="PTHR32063">
    <property type="match status" value="1"/>
</dbReference>
<keyword evidence="7 10" id="KW-0812">Transmembrane</keyword>
<keyword evidence="14" id="KW-1185">Reference proteome</keyword>
<feature type="transmembrane region" description="Helical" evidence="12">
    <location>
        <begin position="390"/>
        <end position="415"/>
    </location>
</feature>
<proteinExistence type="inferred from homology"/>
<dbReference type="Gene3D" id="1.20.1640.10">
    <property type="entry name" value="Multidrug efflux transporter AcrB transmembrane domain"/>
    <property type="match status" value="2"/>
</dbReference>